<evidence type="ECO:0000256" key="8">
    <source>
        <dbReference type="ARBA" id="ARBA00022970"/>
    </source>
</evidence>
<evidence type="ECO:0000256" key="10">
    <source>
        <dbReference type="ARBA" id="ARBA00023136"/>
    </source>
</evidence>
<keyword evidence="8" id="KW-0029">Amino-acid transport</keyword>
<dbReference type="RefSeq" id="WP_003809541.1">
    <property type="nucleotide sequence ID" value="NC_019382.1"/>
</dbReference>
<keyword evidence="5 11" id="KW-0813">Transport</keyword>
<evidence type="ECO:0000256" key="7">
    <source>
        <dbReference type="ARBA" id="ARBA00022692"/>
    </source>
</evidence>
<dbReference type="Gene3D" id="1.10.3720.10">
    <property type="entry name" value="MetI-like"/>
    <property type="match status" value="1"/>
</dbReference>
<feature type="transmembrane region" description="Helical" evidence="11">
    <location>
        <begin position="55"/>
        <end position="74"/>
    </location>
</feature>
<evidence type="ECO:0000259" key="12">
    <source>
        <dbReference type="PROSITE" id="PS50928"/>
    </source>
</evidence>
<protein>
    <recommendedName>
        <fullName evidence="4">Putative glutamine transport system permease protein GlnP</fullName>
    </recommendedName>
</protein>
<comment type="function">
    <text evidence="1">Part of the binding-protein-dependent transport system for glutamine; probably responsible for the translocation of the substrate across the membrane.</text>
</comment>
<dbReference type="AlphaFoldDB" id="A0A0C6P2E8"/>
<dbReference type="InterPro" id="IPR000515">
    <property type="entry name" value="MetI-like"/>
</dbReference>
<dbReference type="PANTHER" id="PTHR30614:SF0">
    <property type="entry name" value="L-CYSTINE TRANSPORT SYSTEM PERMEASE PROTEIN TCYL"/>
    <property type="match status" value="1"/>
</dbReference>
<dbReference type="EMBL" id="HE965806">
    <property type="protein sequence ID" value="CCJ53954.1"/>
    <property type="molecule type" value="Genomic_DNA"/>
</dbReference>
<feature type="transmembrane region" description="Helical" evidence="11">
    <location>
        <begin position="142"/>
        <end position="164"/>
    </location>
</feature>
<dbReference type="CDD" id="cd06261">
    <property type="entry name" value="TM_PBP2"/>
    <property type="match status" value="1"/>
</dbReference>
<comment type="subcellular location">
    <subcellularLocation>
        <location evidence="2">Cell inner membrane</location>
        <topology evidence="2">Multi-pass membrane protein</topology>
    </subcellularLocation>
    <subcellularLocation>
        <location evidence="11">Cell membrane</location>
        <topology evidence="11">Multi-pass membrane protein</topology>
    </subcellularLocation>
</comment>
<dbReference type="KEGG" id="bbh:BN112_2037"/>
<feature type="transmembrane region" description="Helical" evidence="11">
    <location>
        <begin position="184"/>
        <end position="205"/>
    </location>
</feature>
<evidence type="ECO:0000313" key="13">
    <source>
        <dbReference type="EMBL" id="CCJ53954.1"/>
    </source>
</evidence>
<evidence type="ECO:0000256" key="3">
    <source>
        <dbReference type="ARBA" id="ARBA00010072"/>
    </source>
</evidence>
<dbReference type="GO" id="GO:0006865">
    <property type="term" value="P:amino acid transport"/>
    <property type="evidence" value="ECO:0007669"/>
    <property type="project" value="UniProtKB-KW"/>
</dbReference>
<evidence type="ECO:0000256" key="4">
    <source>
        <dbReference type="ARBA" id="ARBA00016506"/>
    </source>
</evidence>
<dbReference type="GO" id="GO:0022857">
    <property type="term" value="F:transmembrane transporter activity"/>
    <property type="evidence" value="ECO:0007669"/>
    <property type="project" value="InterPro"/>
</dbReference>
<dbReference type="Pfam" id="PF00528">
    <property type="entry name" value="BPD_transp_1"/>
    <property type="match status" value="1"/>
</dbReference>
<dbReference type="PROSITE" id="PS50928">
    <property type="entry name" value="ABC_TM1"/>
    <property type="match status" value="1"/>
</dbReference>
<evidence type="ECO:0000256" key="11">
    <source>
        <dbReference type="RuleBase" id="RU363032"/>
    </source>
</evidence>
<evidence type="ECO:0000256" key="1">
    <source>
        <dbReference type="ARBA" id="ARBA00003159"/>
    </source>
</evidence>
<evidence type="ECO:0000256" key="5">
    <source>
        <dbReference type="ARBA" id="ARBA00022448"/>
    </source>
</evidence>
<feature type="transmembrane region" description="Helical" evidence="11">
    <location>
        <begin position="20"/>
        <end position="43"/>
    </location>
</feature>
<proteinExistence type="inferred from homology"/>
<evidence type="ECO:0000256" key="6">
    <source>
        <dbReference type="ARBA" id="ARBA00022475"/>
    </source>
</evidence>
<dbReference type="SUPFAM" id="SSF161098">
    <property type="entry name" value="MetI-like"/>
    <property type="match status" value="1"/>
</dbReference>
<dbReference type="GO" id="GO:0043190">
    <property type="term" value="C:ATP-binding cassette (ABC) transporter complex"/>
    <property type="evidence" value="ECO:0007669"/>
    <property type="project" value="InterPro"/>
</dbReference>
<keyword evidence="9 11" id="KW-1133">Transmembrane helix</keyword>
<accession>A0A0C6P2E8</accession>
<sequence>MNLETLRMYLTPLAEGTMWTLALFFCSAVLAVALGLLVCLCRLSKSRVLSRGARLYIDIIRGTPLLLQLFYIYYGMPELGVVINAFVAGVLGLTLNFGAYLAELFRSGIQSVDSGQYEAARALGLNKVDRLRRVVLPQAVRTVFPALGNYALVLIKETSLVAVISVYELMRAGEMLAGATFQALTVYTMVGAIYFAMCSVLAHLFRRSEKRLTVPGYWSGAGENHDISKA</sequence>
<evidence type="ECO:0000313" key="14">
    <source>
        <dbReference type="Proteomes" id="UP000007564"/>
    </source>
</evidence>
<dbReference type="PANTHER" id="PTHR30614">
    <property type="entry name" value="MEMBRANE COMPONENT OF AMINO ACID ABC TRANSPORTER"/>
    <property type="match status" value="1"/>
</dbReference>
<organism evidence="13 14">
    <name type="scientific">Bordetella bronchiseptica 253</name>
    <dbReference type="NCBI Taxonomy" id="568707"/>
    <lineage>
        <taxon>Bacteria</taxon>
        <taxon>Pseudomonadati</taxon>
        <taxon>Pseudomonadota</taxon>
        <taxon>Betaproteobacteria</taxon>
        <taxon>Burkholderiales</taxon>
        <taxon>Alcaligenaceae</taxon>
        <taxon>Bordetella</taxon>
    </lineage>
</organism>
<feature type="domain" description="ABC transmembrane type-1" evidence="12">
    <location>
        <begin position="17"/>
        <end position="205"/>
    </location>
</feature>
<dbReference type="InterPro" id="IPR010065">
    <property type="entry name" value="AA_ABC_transptr_permease_3TM"/>
</dbReference>
<keyword evidence="6" id="KW-1003">Cell membrane</keyword>
<dbReference type="OrthoDB" id="9771188at2"/>
<feature type="transmembrane region" description="Helical" evidence="11">
    <location>
        <begin position="80"/>
        <end position="102"/>
    </location>
</feature>
<gene>
    <name evidence="13" type="ORF">BN112_2037</name>
</gene>
<dbReference type="Proteomes" id="UP000007564">
    <property type="component" value="Chromosome"/>
</dbReference>
<dbReference type="FunFam" id="1.10.3720.10:FF:000033">
    <property type="entry name" value="Polar amino acid ABC transporter permease"/>
    <property type="match status" value="1"/>
</dbReference>
<dbReference type="InterPro" id="IPR035906">
    <property type="entry name" value="MetI-like_sf"/>
</dbReference>
<dbReference type="HOGENOM" id="CLU_019602_1_1_4"/>
<comment type="similarity">
    <text evidence="3">Belongs to the binding-protein-dependent transport system permease family. HisMQ subfamily.</text>
</comment>
<dbReference type="GeneID" id="93202960"/>
<name>A0A0C6P2E8_BORBO</name>
<evidence type="ECO:0000256" key="9">
    <source>
        <dbReference type="ARBA" id="ARBA00022989"/>
    </source>
</evidence>
<reference evidence="13 14" key="1">
    <citation type="journal article" date="2012" name="BMC Genomics">
        <title>Comparative genomics of the classical Bordetella subspecies: the evolution and exchange of virulence-associated diversity amongst closely related pathogens.</title>
        <authorList>
            <person name="Park J."/>
            <person name="Zhang Y."/>
            <person name="Buboltz A.M."/>
            <person name="Zhang X."/>
            <person name="Schuster S.C."/>
            <person name="Ahuja U."/>
            <person name="Liu M."/>
            <person name="Miller J.F."/>
            <person name="Sebaihia M."/>
            <person name="Bentley S.D."/>
            <person name="Parkhill J."/>
            <person name="Harvill E.T."/>
        </authorList>
    </citation>
    <scope>NUCLEOTIDE SEQUENCE [LARGE SCALE GENOMIC DNA]</scope>
    <source>
        <strain evidence="13 14">253</strain>
    </source>
</reference>
<evidence type="ECO:0000256" key="2">
    <source>
        <dbReference type="ARBA" id="ARBA00004429"/>
    </source>
</evidence>
<keyword evidence="7 11" id="KW-0812">Transmembrane</keyword>
<dbReference type="NCBIfam" id="TIGR01726">
    <property type="entry name" value="HEQRo_perm_3TM"/>
    <property type="match status" value="1"/>
</dbReference>
<dbReference type="InterPro" id="IPR043429">
    <property type="entry name" value="ArtM/GltK/GlnP/TcyL/YhdX-like"/>
</dbReference>
<keyword evidence="10 11" id="KW-0472">Membrane</keyword>